<dbReference type="GO" id="GO:0003677">
    <property type="term" value="F:DNA binding"/>
    <property type="evidence" value="ECO:0007669"/>
    <property type="project" value="UniProtKB-KW"/>
</dbReference>
<keyword evidence="8" id="KW-0460">Magnesium</keyword>
<dbReference type="InterPro" id="IPR002176">
    <property type="entry name" value="X-over_junc_endoDNase_RuvC"/>
</dbReference>
<keyword evidence="13" id="KW-1185">Reference proteome</keyword>
<evidence type="ECO:0000256" key="5">
    <source>
        <dbReference type="ARBA" id="ARBA00022759"/>
    </source>
</evidence>
<dbReference type="Pfam" id="PF02075">
    <property type="entry name" value="RuvC"/>
    <property type="match status" value="2"/>
</dbReference>
<evidence type="ECO:0000256" key="3">
    <source>
        <dbReference type="ARBA" id="ARBA00022722"/>
    </source>
</evidence>
<evidence type="ECO:0000256" key="6">
    <source>
        <dbReference type="ARBA" id="ARBA00022763"/>
    </source>
</evidence>
<organism evidence="12 13">
    <name type="scientific">Lyticum sinuosum</name>
    <dbReference type="NCBI Taxonomy" id="1332059"/>
    <lineage>
        <taxon>Bacteria</taxon>
        <taxon>Pseudomonadati</taxon>
        <taxon>Pseudomonadota</taxon>
        <taxon>Alphaproteobacteria</taxon>
        <taxon>Rickettsiales</taxon>
        <taxon>Lyticum</taxon>
    </lineage>
</organism>
<keyword evidence="7" id="KW-0378">Hydrolase</keyword>
<evidence type="ECO:0000256" key="7">
    <source>
        <dbReference type="ARBA" id="ARBA00022801"/>
    </source>
</evidence>
<evidence type="ECO:0000256" key="9">
    <source>
        <dbReference type="ARBA" id="ARBA00023125"/>
    </source>
</evidence>
<proteinExistence type="inferred from homology"/>
<dbReference type="Proteomes" id="UP001289135">
    <property type="component" value="Unassembled WGS sequence"/>
</dbReference>
<keyword evidence="9" id="KW-0238">DNA-binding</keyword>
<dbReference type="GO" id="GO:0006281">
    <property type="term" value="P:DNA repair"/>
    <property type="evidence" value="ECO:0007669"/>
    <property type="project" value="UniProtKB-KW"/>
</dbReference>
<dbReference type="GO" id="GO:0004520">
    <property type="term" value="F:DNA endonuclease activity"/>
    <property type="evidence" value="ECO:0007669"/>
    <property type="project" value="InterPro"/>
</dbReference>
<dbReference type="GO" id="GO:0016787">
    <property type="term" value="F:hydrolase activity"/>
    <property type="evidence" value="ECO:0007669"/>
    <property type="project" value="UniProtKB-KW"/>
</dbReference>
<protein>
    <submittedName>
        <fullName evidence="12">Crossover junction endodeoxyribonuclease RuvC</fullName>
    </submittedName>
</protein>
<dbReference type="EMBL" id="JARGYU010000002">
    <property type="protein sequence ID" value="MDZ5761362.1"/>
    <property type="molecule type" value="Genomic_DNA"/>
</dbReference>
<dbReference type="AlphaFoldDB" id="A0AAE4VLD8"/>
<dbReference type="RefSeq" id="WP_322498791.1">
    <property type="nucleotide sequence ID" value="NZ_JARGYU010000002.1"/>
</dbReference>
<evidence type="ECO:0000256" key="4">
    <source>
        <dbReference type="ARBA" id="ARBA00022723"/>
    </source>
</evidence>
<keyword evidence="11" id="KW-0234">DNA repair</keyword>
<dbReference type="SUPFAM" id="SSF53098">
    <property type="entry name" value="Ribonuclease H-like"/>
    <property type="match status" value="2"/>
</dbReference>
<keyword evidence="6" id="KW-0227">DNA damage</keyword>
<keyword evidence="4" id="KW-0479">Metal-binding</keyword>
<evidence type="ECO:0000256" key="8">
    <source>
        <dbReference type="ARBA" id="ARBA00022842"/>
    </source>
</evidence>
<dbReference type="PANTHER" id="PTHR30194">
    <property type="entry name" value="CROSSOVER JUNCTION ENDODEOXYRIBONUCLEASE RUVC"/>
    <property type="match status" value="1"/>
</dbReference>
<reference evidence="12" key="1">
    <citation type="submission" date="2023-02" db="EMBL/GenBank/DDBJ databases">
        <title>Host association and intracellularity evolved multiple times independently in the Rickettsiales.</title>
        <authorList>
            <person name="Castelli M."/>
            <person name="Nardi T."/>
            <person name="Gammuto L."/>
            <person name="Bellinzona G."/>
            <person name="Sabaneyeva E."/>
            <person name="Potekhin A."/>
            <person name="Serra V."/>
            <person name="Petroni G."/>
            <person name="Sassera D."/>
        </authorList>
    </citation>
    <scope>NUCLEOTIDE SEQUENCE</scope>
    <source>
        <strain evidence="12">USBL-36I1</strain>
    </source>
</reference>
<dbReference type="GO" id="GO:0006310">
    <property type="term" value="P:DNA recombination"/>
    <property type="evidence" value="ECO:0007669"/>
    <property type="project" value="UniProtKB-KW"/>
</dbReference>
<dbReference type="InterPro" id="IPR012337">
    <property type="entry name" value="RNaseH-like_sf"/>
</dbReference>
<keyword evidence="2" id="KW-0963">Cytoplasm</keyword>
<keyword evidence="3" id="KW-0540">Nuclease</keyword>
<gene>
    <name evidence="12" type="ORF">Lyticum_00535</name>
</gene>
<dbReference type="Gene3D" id="3.30.420.10">
    <property type="entry name" value="Ribonuclease H-like superfamily/Ribonuclease H"/>
    <property type="match status" value="2"/>
</dbReference>
<evidence type="ECO:0000256" key="1">
    <source>
        <dbReference type="ARBA" id="ARBA00009518"/>
    </source>
</evidence>
<dbReference type="InterPro" id="IPR036397">
    <property type="entry name" value="RNaseH_sf"/>
</dbReference>
<sequence>MKNTTQDNIKNKIEERNDIKDNIILGIDPGLKHTGWALINKTNDGKVLYISSGVIKNLLNNLKSGDLSDPVLRHNTLYKSNSISSDTKNIKNIKSICDIKKLLSTNKKSENLYIALGNIFKKLNIIIQEYNPNCAAIENTYANINLESSLKLAQARAAAIIACSHNNLFLTTYQAKTIKQTVSGNGNADKEQIKSVLPFHINNFDQFKKKKMIYDETDAIAIAICHLLKL</sequence>
<accession>A0AAE4VLD8</accession>
<name>A0AAE4VLD8_9RICK</name>
<evidence type="ECO:0000256" key="10">
    <source>
        <dbReference type="ARBA" id="ARBA00023172"/>
    </source>
</evidence>
<evidence type="ECO:0000313" key="12">
    <source>
        <dbReference type="EMBL" id="MDZ5761362.1"/>
    </source>
</evidence>
<keyword evidence="10" id="KW-0233">DNA recombination</keyword>
<evidence type="ECO:0000256" key="11">
    <source>
        <dbReference type="ARBA" id="ARBA00023204"/>
    </source>
</evidence>
<dbReference type="GO" id="GO:0046872">
    <property type="term" value="F:metal ion binding"/>
    <property type="evidence" value="ECO:0007669"/>
    <property type="project" value="UniProtKB-KW"/>
</dbReference>
<evidence type="ECO:0000256" key="2">
    <source>
        <dbReference type="ARBA" id="ARBA00022490"/>
    </source>
</evidence>
<dbReference type="PANTHER" id="PTHR30194:SF3">
    <property type="entry name" value="CROSSOVER JUNCTION ENDODEOXYRIBONUCLEASE RUVC"/>
    <property type="match status" value="1"/>
</dbReference>
<keyword evidence="5" id="KW-0255">Endonuclease</keyword>
<comment type="caution">
    <text evidence="12">The sequence shown here is derived from an EMBL/GenBank/DDBJ whole genome shotgun (WGS) entry which is preliminary data.</text>
</comment>
<comment type="similarity">
    <text evidence="1">Belongs to the RuvC family.</text>
</comment>
<evidence type="ECO:0000313" key="13">
    <source>
        <dbReference type="Proteomes" id="UP001289135"/>
    </source>
</evidence>